<evidence type="ECO:0000313" key="5">
    <source>
        <dbReference type="Proteomes" id="UP000431913"/>
    </source>
</evidence>
<evidence type="ECO:0000313" key="3">
    <source>
        <dbReference type="EMBL" id="MTS52716.1"/>
    </source>
</evidence>
<sequence length="180" mass="20101">MGCIIPGLRDRDLKKTGISRYGFISTAEILFSDAVRKICENDTCRLYGRTWACPPAVGTVEQCRQRCLRYEKAMVFDAVYPLTDPFDYEGMTEGHGAFKKLCDRLYILVKNQLSSFLLLSNEGCNRCEACTYPEGACRMPEMLFPSLEGFGIDVASLAAKAGLTYNGGENTVTYFGMLLY</sequence>
<reference evidence="1" key="1">
    <citation type="submission" date="2015-02" db="EMBL/GenBank/DDBJ databases">
        <title>A novel member of the family Ruminococcaceae isolated from human feces.</title>
        <authorList>
            <person name="Shkoporov A.N."/>
            <person name="Chaplin A.V."/>
            <person name="Motuzova O.V."/>
            <person name="Kafarskaia L.I."/>
            <person name="Khokhlova E.V."/>
            <person name="Efimov B.A."/>
        </authorList>
    </citation>
    <scope>NUCLEOTIDE SEQUENCE [LARGE SCALE GENOMIC DNA]</scope>
    <source>
        <strain evidence="1">585-1</strain>
    </source>
</reference>
<name>A0A0D8IYU5_9FIRM</name>
<dbReference type="Proteomes" id="UP000449193">
    <property type="component" value="Unassembled WGS sequence"/>
</dbReference>
<reference evidence="3 6" key="2">
    <citation type="journal article" date="2019" name="Nat. Med.">
        <title>A library of human gut bacterial isolates paired with longitudinal multiomics data enables mechanistic microbiome research.</title>
        <authorList>
            <person name="Poyet M."/>
            <person name="Groussin M."/>
            <person name="Gibbons S.M."/>
            <person name="Avila-Pacheco J."/>
            <person name="Jiang X."/>
            <person name="Kearney S.M."/>
            <person name="Perrotta A.R."/>
            <person name="Berdy B."/>
            <person name="Zhao S."/>
            <person name="Lieberman T.D."/>
            <person name="Swanson P.K."/>
            <person name="Smith M."/>
            <person name="Roesemann S."/>
            <person name="Alexander J.E."/>
            <person name="Rich S.A."/>
            <person name="Livny J."/>
            <person name="Vlamakis H."/>
            <person name="Clish C."/>
            <person name="Bullock K."/>
            <person name="Deik A."/>
            <person name="Scott J."/>
            <person name="Pierce K.A."/>
            <person name="Xavier R.J."/>
            <person name="Alm E.J."/>
        </authorList>
    </citation>
    <scope>NUCLEOTIDE SEQUENCE [LARGE SCALE GENOMIC DNA]</scope>
    <source>
        <strain evidence="3 6">BIOML-A7</strain>
    </source>
</reference>
<gene>
    <name evidence="2" type="ORF">FYJ76_07465</name>
    <name evidence="3" type="ORF">GMD52_14410</name>
    <name evidence="1" type="ORF">TQ39_09710</name>
</gene>
<evidence type="ECO:0000313" key="1">
    <source>
        <dbReference type="EMBL" id="KJF39837.1"/>
    </source>
</evidence>
<organism evidence="1 4">
    <name type="scientific">Ruthenibacterium lactatiformans</name>
    <dbReference type="NCBI Taxonomy" id="1550024"/>
    <lineage>
        <taxon>Bacteria</taxon>
        <taxon>Bacillati</taxon>
        <taxon>Bacillota</taxon>
        <taxon>Clostridia</taxon>
        <taxon>Eubacteriales</taxon>
        <taxon>Oscillospiraceae</taxon>
        <taxon>Ruthenibacterium</taxon>
    </lineage>
</organism>
<accession>A0A0D8IYU5</accession>
<evidence type="ECO:0000313" key="4">
    <source>
        <dbReference type="Proteomes" id="UP000032483"/>
    </source>
</evidence>
<dbReference type="Proteomes" id="UP000032483">
    <property type="component" value="Unassembled WGS sequence"/>
</dbReference>
<dbReference type="GeneID" id="42856862"/>
<dbReference type="InterPro" id="IPR019271">
    <property type="entry name" value="DUF2284_metal-binding"/>
</dbReference>
<dbReference type="RefSeq" id="WP_050005389.1">
    <property type="nucleotide sequence ID" value="NZ_CATXDA010000016.1"/>
</dbReference>
<evidence type="ECO:0000313" key="2">
    <source>
        <dbReference type="EMBL" id="MST91783.1"/>
    </source>
</evidence>
<keyword evidence="4" id="KW-1185">Reference proteome</keyword>
<comment type="caution">
    <text evidence="1">The sequence shown here is derived from an EMBL/GenBank/DDBJ whole genome shotgun (WGS) entry which is preliminary data.</text>
</comment>
<dbReference type="Proteomes" id="UP000431913">
    <property type="component" value="Unassembled WGS sequence"/>
</dbReference>
<dbReference type="EMBL" id="JXXK01000012">
    <property type="protein sequence ID" value="KJF39837.1"/>
    <property type="molecule type" value="Genomic_DNA"/>
</dbReference>
<dbReference type="AlphaFoldDB" id="A0A0D8IYU5"/>
<dbReference type="EMBL" id="VUNJ01000006">
    <property type="protein sequence ID" value="MST91783.1"/>
    <property type="molecule type" value="Genomic_DNA"/>
</dbReference>
<evidence type="ECO:0000313" key="6">
    <source>
        <dbReference type="Proteomes" id="UP000449193"/>
    </source>
</evidence>
<dbReference type="EMBL" id="WMZR01000022">
    <property type="protein sequence ID" value="MTS52716.1"/>
    <property type="molecule type" value="Genomic_DNA"/>
</dbReference>
<dbReference type="PATRIC" id="fig|1550024.3.peg.2217"/>
<protein>
    <submittedName>
        <fullName evidence="2">DUF2284 domain-containing protein</fullName>
    </submittedName>
</protein>
<proteinExistence type="predicted"/>
<dbReference type="Pfam" id="PF10050">
    <property type="entry name" value="DUF2284"/>
    <property type="match status" value="1"/>
</dbReference>
<reference evidence="2 5" key="3">
    <citation type="submission" date="2019-08" db="EMBL/GenBank/DDBJ databases">
        <title>In-depth cultivation of the pig gut microbiome towards novel bacterial diversity and tailored functional studies.</title>
        <authorList>
            <person name="Wylensek D."/>
            <person name="Hitch T.C.A."/>
            <person name="Clavel T."/>
        </authorList>
    </citation>
    <scope>NUCLEOTIDE SEQUENCE [LARGE SCALE GENOMIC DNA]</scope>
    <source>
        <strain evidence="2 5">WCA3-601-WT-6J</strain>
    </source>
</reference>